<evidence type="ECO:0000256" key="2">
    <source>
        <dbReference type="ARBA" id="ARBA00004186"/>
    </source>
</evidence>
<keyword evidence="14" id="KW-0131">Cell cycle</keyword>
<protein>
    <recommendedName>
        <fullName evidence="5">DASH complex subunit DAD4</fullName>
    </recommendedName>
    <alternativeName>
        <fullName evidence="16">Outer kinetochore protein DAD4</fullName>
    </alternativeName>
</protein>
<evidence type="ECO:0000256" key="7">
    <source>
        <dbReference type="ARBA" id="ARBA00022490"/>
    </source>
</evidence>
<accession>A0A077QXT0</accession>
<evidence type="ECO:0000256" key="16">
    <source>
        <dbReference type="ARBA" id="ARBA00030569"/>
    </source>
</evidence>
<dbReference type="EMBL" id="HG529498">
    <property type="protein sequence ID" value="CDI51322.1"/>
    <property type="molecule type" value="Genomic_DNA"/>
</dbReference>
<keyword evidence="8" id="KW-0132">Cell division</keyword>
<dbReference type="GO" id="GO:0042729">
    <property type="term" value="C:DASH complex"/>
    <property type="evidence" value="ECO:0007669"/>
    <property type="project" value="InterPro"/>
</dbReference>
<dbReference type="InterPro" id="IPR013959">
    <property type="entry name" value="DASH_Dad4"/>
</dbReference>
<evidence type="ECO:0000313" key="17">
    <source>
        <dbReference type="EMBL" id="CDI51322.1"/>
    </source>
</evidence>
<organism evidence="17">
    <name type="scientific">Melanopsichium pennsylvanicum 4</name>
    <dbReference type="NCBI Taxonomy" id="1398559"/>
    <lineage>
        <taxon>Eukaryota</taxon>
        <taxon>Fungi</taxon>
        <taxon>Dikarya</taxon>
        <taxon>Basidiomycota</taxon>
        <taxon>Ustilaginomycotina</taxon>
        <taxon>Ustilaginomycetes</taxon>
        <taxon>Ustilaginales</taxon>
        <taxon>Ustilaginaceae</taxon>
        <taxon>Melanopsichium</taxon>
    </lineage>
</organism>
<keyword evidence="15" id="KW-0137">Centromere</keyword>
<evidence type="ECO:0000256" key="15">
    <source>
        <dbReference type="ARBA" id="ARBA00023328"/>
    </source>
</evidence>
<proteinExistence type="inferred from homology"/>
<evidence type="ECO:0000256" key="3">
    <source>
        <dbReference type="ARBA" id="ARBA00004629"/>
    </source>
</evidence>
<keyword evidence="7" id="KW-0963">Cytoplasm</keyword>
<keyword evidence="10" id="KW-0498">Mitosis</keyword>
<dbReference type="Pfam" id="PF08650">
    <property type="entry name" value="DASH_Dad4"/>
    <property type="match status" value="1"/>
</dbReference>
<comment type="subcellular location">
    <subcellularLocation>
        <location evidence="3">Chromosome</location>
        <location evidence="3">Centromere</location>
        <location evidence="3">Kinetochore</location>
    </subcellularLocation>
    <subcellularLocation>
        <location evidence="2">Cytoplasm</location>
        <location evidence="2">Cytoskeleton</location>
        <location evidence="2">Spindle</location>
    </subcellularLocation>
    <subcellularLocation>
        <location evidence="1">Nucleus</location>
    </subcellularLocation>
</comment>
<dbReference type="GO" id="GO:0008608">
    <property type="term" value="P:attachment of spindle microtubules to kinetochore"/>
    <property type="evidence" value="ECO:0007669"/>
    <property type="project" value="InterPro"/>
</dbReference>
<dbReference type="PANTHER" id="PTHR28222:SF1">
    <property type="entry name" value="DASH COMPLEX SUBUNIT DAD4"/>
    <property type="match status" value="1"/>
</dbReference>
<evidence type="ECO:0000256" key="13">
    <source>
        <dbReference type="ARBA" id="ARBA00023242"/>
    </source>
</evidence>
<reference evidence="17" key="1">
    <citation type="journal article" date="2014" name="Genome Biol. Evol.">
        <title>Gene Loss Rather Than Gene Gain Is Associated with a Host Jump from Monocots to Dicots in the Smut Fungus Melanopsichium pennsylvanicum.</title>
        <authorList>
            <person name="Sharma R."/>
            <person name="Mishra B."/>
            <person name="Runge F."/>
            <person name="Thines M."/>
        </authorList>
    </citation>
    <scope>NUCLEOTIDE SEQUENCE</scope>
    <source>
        <strain evidence="17">4</strain>
    </source>
</reference>
<dbReference type="GO" id="GO:0051301">
    <property type="term" value="P:cell division"/>
    <property type="evidence" value="ECO:0007669"/>
    <property type="project" value="UniProtKB-KW"/>
</dbReference>
<keyword evidence="9" id="KW-0493">Microtubule</keyword>
<dbReference type="PANTHER" id="PTHR28222">
    <property type="entry name" value="DASH COMPLEX SUBUNIT DAD4"/>
    <property type="match status" value="1"/>
</dbReference>
<evidence type="ECO:0000256" key="4">
    <source>
        <dbReference type="ARBA" id="ARBA00009754"/>
    </source>
</evidence>
<keyword evidence="12" id="KW-0206">Cytoskeleton</keyword>
<keyword evidence="11" id="KW-0995">Kinetochore</keyword>
<keyword evidence="13" id="KW-0539">Nucleus</keyword>
<name>A0A077QXT0_9BASI</name>
<evidence type="ECO:0000256" key="10">
    <source>
        <dbReference type="ARBA" id="ARBA00022776"/>
    </source>
</evidence>
<dbReference type="GO" id="GO:0005874">
    <property type="term" value="C:microtubule"/>
    <property type="evidence" value="ECO:0007669"/>
    <property type="project" value="UniProtKB-KW"/>
</dbReference>
<dbReference type="AlphaFoldDB" id="A0A077QXT0"/>
<keyword evidence="6" id="KW-0158">Chromosome</keyword>
<evidence type="ECO:0000256" key="11">
    <source>
        <dbReference type="ARBA" id="ARBA00022838"/>
    </source>
</evidence>
<evidence type="ECO:0000256" key="9">
    <source>
        <dbReference type="ARBA" id="ARBA00022701"/>
    </source>
</evidence>
<evidence type="ECO:0000256" key="14">
    <source>
        <dbReference type="ARBA" id="ARBA00023306"/>
    </source>
</evidence>
<sequence length="79" mass="9013">MENPHEERQSLLLERITKSVHRLNEALLELDRSVVEINNHNQAITIVAELSEAYRRNAAFNLSNMEAADQDGLNKNSIN</sequence>
<evidence type="ECO:0000256" key="8">
    <source>
        <dbReference type="ARBA" id="ARBA00022618"/>
    </source>
</evidence>
<evidence type="ECO:0000256" key="12">
    <source>
        <dbReference type="ARBA" id="ARBA00023212"/>
    </source>
</evidence>
<dbReference type="GO" id="GO:0072686">
    <property type="term" value="C:mitotic spindle"/>
    <property type="evidence" value="ECO:0007669"/>
    <property type="project" value="InterPro"/>
</dbReference>
<evidence type="ECO:0000256" key="5">
    <source>
        <dbReference type="ARBA" id="ARBA00020259"/>
    </source>
</evidence>
<evidence type="ECO:0000256" key="1">
    <source>
        <dbReference type="ARBA" id="ARBA00004123"/>
    </source>
</evidence>
<comment type="similarity">
    <text evidence="4">Belongs to the DASH complex DAD4 family.</text>
</comment>
<evidence type="ECO:0000256" key="6">
    <source>
        <dbReference type="ARBA" id="ARBA00022454"/>
    </source>
</evidence>